<protein>
    <submittedName>
        <fullName evidence="1">Uncharacterized protein</fullName>
    </submittedName>
</protein>
<evidence type="ECO:0000313" key="1">
    <source>
        <dbReference type="EMBL" id="CAB9527696.1"/>
    </source>
</evidence>
<sequence length="105" mass="12170">MSCCSSRLQSKNLPMRRGEYERAMQRNADPICWYWLHVLIEPRTRYRVAVMPFDSTLARGNSQVLWQGPTEPQPDEQHDLKMGVSYIIFVVRETEHLGGGAKSEM</sequence>
<dbReference type="EMBL" id="CAICTM010002047">
    <property type="protein sequence ID" value="CAB9527696.1"/>
    <property type="molecule type" value="Genomic_DNA"/>
</dbReference>
<keyword evidence="2" id="KW-1185">Reference proteome</keyword>
<evidence type="ECO:0000313" key="2">
    <source>
        <dbReference type="Proteomes" id="UP001153069"/>
    </source>
</evidence>
<name>A0A9N8HVT8_9STRA</name>
<gene>
    <name evidence="1" type="ORF">SEMRO_2049_G312541.1</name>
</gene>
<comment type="caution">
    <text evidence="1">The sequence shown here is derived from an EMBL/GenBank/DDBJ whole genome shotgun (WGS) entry which is preliminary data.</text>
</comment>
<dbReference type="Proteomes" id="UP001153069">
    <property type="component" value="Unassembled WGS sequence"/>
</dbReference>
<organism evidence="1 2">
    <name type="scientific">Seminavis robusta</name>
    <dbReference type="NCBI Taxonomy" id="568900"/>
    <lineage>
        <taxon>Eukaryota</taxon>
        <taxon>Sar</taxon>
        <taxon>Stramenopiles</taxon>
        <taxon>Ochrophyta</taxon>
        <taxon>Bacillariophyta</taxon>
        <taxon>Bacillariophyceae</taxon>
        <taxon>Bacillariophycidae</taxon>
        <taxon>Naviculales</taxon>
        <taxon>Naviculaceae</taxon>
        <taxon>Seminavis</taxon>
    </lineage>
</organism>
<reference evidence="1" key="1">
    <citation type="submission" date="2020-06" db="EMBL/GenBank/DDBJ databases">
        <authorList>
            <consortium name="Plant Systems Biology data submission"/>
        </authorList>
    </citation>
    <scope>NUCLEOTIDE SEQUENCE</scope>
    <source>
        <strain evidence="1">D6</strain>
    </source>
</reference>
<accession>A0A9N8HVT8</accession>
<dbReference type="AlphaFoldDB" id="A0A9N8HVT8"/>
<proteinExistence type="predicted"/>